<sequence length="207" mass="23194">MSKERTIDFMSFGRLMADQLTKSELELLIMISWSIWHSRNSFIYGGDCTEPRRICTKAEAMLEEFQSACLVTPQAQKPCIAPRPTTWVPPRSGWFKLNVDAAIKVAAGCAGLGAIVRNEEGKVLVAAVYRRIFFGDVEYAEVEVILNGLKLAMEAGLTPLIVESDCLNVVNLILKHIITRGEIEFILSYIRSLVAGQKQIVFNHIYQ</sequence>
<accession>A0ACC1YF84</accession>
<proteinExistence type="predicted"/>
<keyword evidence="2" id="KW-1185">Reference proteome</keyword>
<evidence type="ECO:0000313" key="2">
    <source>
        <dbReference type="Proteomes" id="UP001164539"/>
    </source>
</evidence>
<reference evidence="1 2" key="1">
    <citation type="journal article" date="2023" name="Science">
        <title>Complex scaffold remodeling in plant triterpene biosynthesis.</title>
        <authorList>
            <person name="De La Pena R."/>
            <person name="Hodgson H."/>
            <person name="Liu J.C."/>
            <person name="Stephenson M.J."/>
            <person name="Martin A.C."/>
            <person name="Owen C."/>
            <person name="Harkess A."/>
            <person name="Leebens-Mack J."/>
            <person name="Jimenez L.E."/>
            <person name="Osbourn A."/>
            <person name="Sattely E.S."/>
        </authorList>
    </citation>
    <scope>NUCLEOTIDE SEQUENCE [LARGE SCALE GENOMIC DNA]</scope>
    <source>
        <strain evidence="2">cv. JPN11</strain>
        <tissue evidence="1">Leaf</tissue>
    </source>
</reference>
<comment type="caution">
    <text evidence="1">The sequence shown here is derived from an EMBL/GenBank/DDBJ whole genome shotgun (WGS) entry which is preliminary data.</text>
</comment>
<dbReference type="EMBL" id="CM051396">
    <property type="protein sequence ID" value="KAJ4722049.1"/>
    <property type="molecule type" value="Genomic_DNA"/>
</dbReference>
<name>A0ACC1YF84_MELAZ</name>
<protein>
    <submittedName>
        <fullName evidence="1">Ribonuclease H-like domain containing protein</fullName>
    </submittedName>
</protein>
<organism evidence="1 2">
    <name type="scientific">Melia azedarach</name>
    <name type="common">Chinaberry tree</name>
    <dbReference type="NCBI Taxonomy" id="155640"/>
    <lineage>
        <taxon>Eukaryota</taxon>
        <taxon>Viridiplantae</taxon>
        <taxon>Streptophyta</taxon>
        <taxon>Embryophyta</taxon>
        <taxon>Tracheophyta</taxon>
        <taxon>Spermatophyta</taxon>
        <taxon>Magnoliopsida</taxon>
        <taxon>eudicotyledons</taxon>
        <taxon>Gunneridae</taxon>
        <taxon>Pentapetalae</taxon>
        <taxon>rosids</taxon>
        <taxon>malvids</taxon>
        <taxon>Sapindales</taxon>
        <taxon>Meliaceae</taxon>
        <taxon>Melia</taxon>
    </lineage>
</organism>
<evidence type="ECO:0000313" key="1">
    <source>
        <dbReference type="EMBL" id="KAJ4722049.1"/>
    </source>
</evidence>
<dbReference type="Proteomes" id="UP001164539">
    <property type="component" value="Chromosome 3"/>
</dbReference>
<gene>
    <name evidence="1" type="ORF">OWV82_005616</name>
</gene>